<comment type="caution">
    <text evidence="2">The sequence shown here is derived from an EMBL/GenBank/DDBJ whole genome shotgun (WGS) entry which is preliminary data.</text>
</comment>
<evidence type="ECO:0000313" key="2">
    <source>
        <dbReference type="EMBL" id="KKM17983.1"/>
    </source>
</evidence>
<gene>
    <name evidence="2" type="ORF">LCGC14_1670260</name>
</gene>
<dbReference type="AlphaFoldDB" id="A0A0F9K7C6"/>
<name>A0A0F9K7C6_9ZZZZ</name>
<feature type="region of interest" description="Disordered" evidence="1">
    <location>
        <begin position="65"/>
        <end position="84"/>
    </location>
</feature>
<dbReference type="EMBL" id="LAZR01014328">
    <property type="protein sequence ID" value="KKM17983.1"/>
    <property type="molecule type" value="Genomic_DNA"/>
</dbReference>
<evidence type="ECO:0000256" key="1">
    <source>
        <dbReference type="SAM" id="MobiDB-lite"/>
    </source>
</evidence>
<reference evidence="2" key="1">
    <citation type="journal article" date="2015" name="Nature">
        <title>Complex archaea that bridge the gap between prokaryotes and eukaryotes.</title>
        <authorList>
            <person name="Spang A."/>
            <person name="Saw J.H."/>
            <person name="Jorgensen S.L."/>
            <person name="Zaremba-Niedzwiedzka K."/>
            <person name="Martijn J."/>
            <person name="Lind A.E."/>
            <person name="van Eijk R."/>
            <person name="Schleper C."/>
            <person name="Guy L."/>
            <person name="Ettema T.J."/>
        </authorList>
    </citation>
    <scope>NUCLEOTIDE SEQUENCE</scope>
</reference>
<proteinExistence type="predicted"/>
<sequence>MKLGSMVKDQITGYKGMITGRCEYLTGCVQYLVTRTSIKEGDSVDDQWFDESRLDSGLFKQMKKAASGVAGGPTGGKPQSRHPE</sequence>
<accession>A0A0F9K7C6</accession>
<organism evidence="2">
    <name type="scientific">marine sediment metagenome</name>
    <dbReference type="NCBI Taxonomy" id="412755"/>
    <lineage>
        <taxon>unclassified sequences</taxon>
        <taxon>metagenomes</taxon>
        <taxon>ecological metagenomes</taxon>
    </lineage>
</organism>
<protein>
    <submittedName>
        <fullName evidence="2">Uncharacterized protein</fullName>
    </submittedName>
</protein>